<feature type="DNA-binding region" description="H-T-H motif" evidence="2">
    <location>
        <begin position="43"/>
        <end position="62"/>
    </location>
</feature>
<dbReference type="PROSITE" id="PS50977">
    <property type="entry name" value="HTH_TETR_2"/>
    <property type="match status" value="1"/>
</dbReference>
<dbReference type="Gene3D" id="1.10.10.60">
    <property type="entry name" value="Homeodomain-like"/>
    <property type="match status" value="1"/>
</dbReference>
<dbReference type="SUPFAM" id="SSF46689">
    <property type="entry name" value="Homeodomain-like"/>
    <property type="match status" value="1"/>
</dbReference>
<dbReference type="Gene3D" id="1.10.357.10">
    <property type="entry name" value="Tetracycline Repressor, domain 2"/>
    <property type="match status" value="1"/>
</dbReference>
<dbReference type="PANTHER" id="PTHR30055:SF235">
    <property type="entry name" value="TRANSCRIPTIONAL REGULATORY PROTEIN"/>
    <property type="match status" value="1"/>
</dbReference>
<feature type="compositionally biased region" description="Basic residues" evidence="3">
    <location>
        <begin position="7"/>
        <end position="16"/>
    </location>
</feature>
<dbReference type="STRING" id="640635.SAMN04489806_0850"/>
<evidence type="ECO:0000313" key="5">
    <source>
        <dbReference type="EMBL" id="SEB49427.1"/>
    </source>
</evidence>
<dbReference type="GO" id="GO:0000976">
    <property type="term" value="F:transcription cis-regulatory region binding"/>
    <property type="evidence" value="ECO:0007669"/>
    <property type="project" value="TreeGrafter"/>
</dbReference>
<dbReference type="InterPro" id="IPR009057">
    <property type="entry name" value="Homeodomain-like_sf"/>
</dbReference>
<evidence type="ECO:0000313" key="6">
    <source>
        <dbReference type="Proteomes" id="UP000199183"/>
    </source>
</evidence>
<dbReference type="Pfam" id="PF00440">
    <property type="entry name" value="TetR_N"/>
    <property type="match status" value="1"/>
</dbReference>
<dbReference type="Pfam" id="PF17920">
    <property type="entry name" value="TetR_C_16"/>
    <property type="match status" value="1"/>
</dbReference>
<proteinExistence type="predicted"/>
<dbReference type="Proteomes" id="UP000199183">
    <property type="component" value="Unassembled WGS sequence"/>
</dbReference>
<evidence type="ECO:0000256" key="1">
    <source>
        <dbReference type="ARBA" id="ARBA00023125"/>
    </source>
</evidence>
<dbReference type="EMBL" id="FNRY01000001">
    <property type="protein sequence ID" value="SEB49427.1"/>
    <property type="molecule type" value="Genomic_DNA"/>
</dbReference>
<evidence type="ECO:0000256" key="2">
    <source>
        <dbReference type="PROSITE-ProRule" id="PRU00335"/>
    </source>
</evidence>
<gene>
    <name evidence="5" type="ORF">SAMN04489806_0850</name>
</gene>
<dbReference type="PRINTS" id="PR00455">
    <property type="entry name" value="HTHTETR"/>
</dbReference>
<dbReference type="InterPro" id="IPR050109">
    <property type="entry name" value="HTH-type_TetR-like_transc_reg"/>
</dbReference>
<dbReference type="InterPro" id="IPR001647">
    <property type="entry name" value="HTH_TetR"/>
</dbReference>
<dbReference type="InterPro" id="IPR041678">
    <property type="entry name" value="TetR_C_16"/>
</dbReference>
<dbReference type="SUPFAM" id="SSF48498">
    <property type="entry name" value="Tetracyclin repressor-like, C-terminal domain"/>
    <property type="match status" value="1"/>
</dbReference>
<dbReference type="RefSeq" id="WP_245723532.1">
    <property type="nucleotide sequence ID" value="NZ_FNRY01000001.1"/>
</dbReference>
<keyword evidence="1 2" id="KW-0238">DNA-binding</keyword>
<protein>
    <submittedName>
        <fullName evidence="5">DNA-binding transcriptional regulator, AcrR family</fullName>
    </submittedName>
</protein>
<dbReference type="GO" id="GO:0003700">
    <property type="term" value="F:DNA-binding transcription factor activity"/>
    <property type="evidence" value="ECO:0007669"/>
    <property type="project" value="TreeGrafter"/>
</dbReference>
<dbReference type="AlphaFoldDB" id="A0A1H4JTH3"/>
<keyword evidence="6" id="KW-1185">Reference proteome</keyword>
<feature type="region of interest" description="Disordered" evidence="3">
    <location>
        <begin position="1"/>
        <end position="22"/>
    </location>
</feature>
<dbReference type="InterPro" id="IPR036271">
    <property type="entry name" value="Tet_transcr_reg_TetR-rel_C_sf"/>
</dbReference>
<evidence type="ECO:0000256" key="3">
    <source>
        <dbReference type="SAM" id="MobiDB-lite"/>
    </source>
</evidence>
<organism evidence="5 6">
    <name type="scientific">Paramicrobacterium humi</name>
    <dbReference type="NCBI Taxonomy" id="640635"/>
    <lineage>
        <taxon>Bacteria</taxon>
        <taxon>Bacillati</taxon>
        <taxon>Actinomycetota</taxon>
        <taxon>Actinomycetes</taxon>
        <taxon>Micrococcales</taxon>
        <taxon>Microbacteriaceae</taxon>
        <taxon>Paramicrobacterium</taxon>
    </lineage>
</organism>
<accession>A0A1H4JTH3</accession>
<feature type="domain" description="HTH tetR-type" evidence="4">
    <location>
        <begin position="20"/>
        <end position="80"/>
    </location>
</feature>
<evidence type="ECO:0000259" key="4">
    <source>
        <dbReference type="PROSITE" id="PS50977"/>
    </source>
</evidence>
<reference evidence="5 6" key="1">
    <citation type="submission" date="2016-10" db="EMBL/GenBank/DDBJ databases">
        <authorList>
            <person name="de Groot N.N."/>
        </authorList>
    </citation>
    <scope>NUCLEOTIDE SEQUENCE [LARGE SCALE GENOMIC DNA]</scope>
    <source>
        <strain evidence="5 6">DSM 21799</strain>
    </source>
</reference>
<sequence length="213" mass="23005">MDEIGNRPRRRGRPRKGATGDARARIADAAAAEFAEKGYDAASIRGIARRAEVDSALVHHYFESKAGLFAEVIDVPVRPDRIVSAAMDAPRSGLGESLARAVFSAWDKPNLRPIAVTMMRTALGSTAGSSLIRQFLLRELVEALAKRLRTDPGIEAGEARVRAELAMSQMAGVLMMRYVLGVEPLATLPLDALIARIAPVLQAHFDGTFRADS</sequence>
<dbReference type="PANTHER" id="PTHR30055">
    <property type="entry name" value="HTH-TYPE TRANSCRIPTIONAL REGULATOR RUTR"/>
    <property type="match status" value="1"/>
</dbReference>
<name>A0A1H4JTH3_9MICO</name>